<evidence type="ECO:0000313" key="1">
    <source>
        <dbReference type="EMBL" id="AEI49791.1"/>
    </source>
</evidence>
<dbReference type="Proteomes" id="UP000000493">
    <property type="component" value="Chromosome"/>
</dbReference>
<organism evidence="1 2">
    <name type="scientific">Runella slithyformis (strain ATCC 29530 / DSM 19594 / LMG 11500 / NCIMB 11436 / LSU 4)</name>
    <dbReference type="NCBI Taxonomy" id="761193"/>
    <lineage>
        <taxon>Bacteria</taxon>
        <taxon>Pseudomonadati</taxon>
        <taxon>Bacteroidota</taxon>
        <taxon>Cytophagia</taxon>
        <taxon>Cytophagales</taxon>
        <taxon>Spirosomataceae</taxon>
        <taxon>Runella</taxon>
    </lineage>
</organism>
<dbReference type="RefSeq" id="WP_013929095.1">
    <property type="nucleotide sequence ID" value="NC_015703.1"/>
</dbReference>
<reference evidence="2" key="1">
    <citation type="submission" date="2011-06" db="EMBL/GenBank/DDBJ databases">
        <title>The complete genome of chromosome of Runella slithyformis DSM 19594.</title>
        <authorList>
            <consortium name="US DOE Joint Genome Institute (JGI-PGF)"/>
            <person name="Lucas S."/>
            <person name="Han J."/>
            <person name="Lapidus A."/>
            <person name="Bruce D."/>
            <person name="Goodwin L."/>
            <person name="Pitluck S."/>
            <person name="Peters L."/>
            <person name="Kyrpides N."/>
            <person name="Mavromatis K."/>
            <person name="Ivanova N."/>
            <person name="Ovchinnikova G."/>
            <person name="Zhang X."/>
            <person name="Misra M."/>
            <person name="Detter J.C."/>
            <person name="Tapia R."/>
            <person name="Han C."/>
            <person name="Land M."/>
            <person name="Hauser L."/>
            <person name="Markowitz V."/>
            <person name="Cheng J.-F."/>
            <person name="Hugenholtz P."/>
            <person name="Woyke T."/>
            <person name="Wu D."/>
            <person name="Tindall B."/>
            <person name="Faehrich R."/>
            <person name="Brambilla E."/>
            <person name="Klenk H.-P."/>
            <person name="Eisen J.A."/>
        </authorList>
    </citation>
    <scope>NUCLEOTIDE SEQUENCE [LARGE SCALE GENOMIC DNA]</scope>
    <source>
        <strain evidence="2">ATCC 29530 / DSM 19594 / LMG 11500 / NCIMB 11436 / LSU 4</strain>
    </source>
</reference>
<dbReference type="AlphaFoldDB" id="A0A7U3ZM72"/>
<evidence type="ECO:0000313" key="2">
    <source>
        <dbReference type="Proteomes" id="UP000000493"/>
    </source>
</evidence>
<accession>A0A7U3ZM72</accession>
<protein>
    <submittedName>
        <fullName evidence="1">Uncharacterized protein</fullName>
    </submittedName>
</protein>
<reference evidence="1 2" key="2">
    <citation type="journal article" date="2012" name="Stand. Genomic Sci.">
        <title>Complete genome sequence of the aquatic bacterium Runella slithyformis type strain (LSU 4(T)).</title>
        <authorList>
            <person name="Copeland A."/>
            <person name="Zhang X."/>
            <person name="Misra M."/>
            <person name="Lapidus A."/>
            <person name="Nolan M."/>
            <person name="Lucas S."/>
            <person name="Deshpande S."/>
            <person name="Cheng J.F."/>
            <person name="Tapia R."/>
            <person name="Goodwin L.A."/>
            <person name="Pitluck S."/>
            <person name="Liolios K."/>
            <person name="Pagani I."/>
            <person name="Ivanova N."/>
            <person name="Mikhailova N."/>
            <person name="Pati A."/>
            <person name="Chen A."/>
            <person name="Palaniappan K."/>
            <person name="Land M."/>
            <person name="Hauser L."/>
            <person name="Pan C."/>
            <person name="Jeffries C.D."/>
            <person name="Detter J.C."/>
            <person name="Brambilla E.M."/>
            <person name="Rohde M."/>
            <person name="Djao O.D."/>
            <person name="Goker M."/>
            <person name="Sikorski J."/>
            <person name="Tindall B.J."/>
            <person name="Woyke T."/>
            <person name="Bristow J."/>
            <person name="Eisen J.A."/>
            <person name="Markowitz V."/>
            <person name="Hugenholtz P."/>
            <person name="Kyrpides N.C."/>
            <person name="Klenk H.P."/>
            <person name="Mavromatis K."/>
        </authorList>
    </citation>
    <scope>NUCLEOTIDE SEQUENCE [LARGE SCALE GENOMIC DNA]</scope>
    <source>
        <strain evidence="2">ATCC 29530 / DSM 19594 / LMG 11500 / NCIMB 11436 / LSU 4</strain>
    </source>
</reference>
<sequence length="580" mass="67430">MTEDEYKSLVTAQINQIVDNIFFDTGGKLCDQSIDPPQIASSIRAFGVEVLQGLSEDDLNEFLLTNWIYANYYQNRTSTPVPTAQAQVNSRHFPFKEPFWNDPDRYWRNRFWRYDTQQVQEREQAVLTRGFETRIVTSQQFVEDELIFETFEKENEPLIEEEVKYLSMVFPKFQIGKTEKFVFGKQPLDDDGQGGIIRFYLHLDPTQLTRSIPHILTKINQYFNERLIPFHIKFWSETAGFVRADNMVLYLERRHFFVAGLLLTSLYDDIKKYLDKDRLPYFVREAMPGIGFAKSPQKGEQSFGSTRAKALANAILKLHKNPDVKPVLEHLDEVWGGIQYFYLNPKPSFIYDFSVFEQKNIVLFRDEKEDEFLSAAWSIAKLLCREAIWVAEGQCNWMSYQPIDKDRNGYCLLGVNNGFKGLEGVITFLRALSVLGIRDTVIDYVFEAAKEYFQKNGGEFRITPVAPPLTLFAQQKNIFVLPIEFKSETFSGEVKDIITKEETPDINNYPSIRNVLQQHIMEERPLGNMLDGTDHFCADMRYGLAAYGYVFLRLYDPKRIIRLTEPESGNLNLFPSLNVF</sequence>
<keyword evidence="2" id="KW-1185">Reference proteome</keyword>
<name>A0A7U3ZM72_RUNSL</name>
<dbReference type="Pfam" id="PF17914">
    <property type="entry name" value="HopA1"/>
    <property type="match status" value="1"/>
</dbReference>
<dbReference type="KEGG" id="rsi:Runsl_3425"/>
<proteinExistence type="predicted"/>
<gene>
    <name evidence="1" type="ordered locus">Runsl_3425</name>
</gene>
<dbReference type="InterPro" id="IPR040871">
    <property type="entry name" value="HopA1"/>
</dbReference>
<dbReference type="EMBL" id="CP002859">
    <property type="protein sequence ID" value="AEI49791.1"/>
    <property type="molecule type" value="Genomic_DNA"/>
</dbReference>